<evidence type="ECO:0000256" key="2">
    <source>
        <dbReference type="ARBA" id="ARBA00023125"/>
    </source>
</evidence>
<sequence length="269" mass="30851">MKNTKHNCLFTPVQPAVSQHGGKAVYSEIFPDVKLQAFIYCYWQLKSNEPLDKPFSYRVVADGCIDLLFELHHPENNFVAGFSTSFSEYSLGCSFNYMGVRFLPGAFPLLFNINASELTNRFEHLAPVDPSISAFIRNRFEEALSLQAIKVQFDQYFLNHLAKGNITVDKRLFEAIKLILNRKGILHVEKELDTGLSSRQLRRLFKFYIGDTAKTFSKVVRFQSLLSAKPSTESLRNNKLFLDAGYYDQAHFIKEFKTFFGLTPSQVKD</sequence>
<dbReference type="RefSeq" id="WP_346823888.1">
    <property type="nucleotide sequence ID" value="NZ_JBDKWZ010000019.1"/>
</dbReference>
<keyword evidence="6" id="KW-1185">Reference proteome</keyword>
<dbReference type="AlphaFoldDB" id="A0AAW9SK59"/>
<evidence type="ECO:0000313" key="5">
    <source>
        <dbReference type="EMBL" id="MEN7551106.1"/>
    </source>
</evidence>
<name>A0AAW9SK59_9BACT</name>
<dbReference type="EMBL" id="JBDKWZ010000019">
    <property type="protein sequence ID" value="MEN7551106.1"/>
    <property type="molecule type" value="Genomic_DNA"/>
</dbReference>
<dbReference type="Proteomes" id="UP001403385">
    <property type="component" value="Unassembled WGS sequence"/>
</dbReference>
<evidence type="ECO:0000256" key="3">
    <source>
        <dbReference type="ARBA" id="ARBA00023163"/>
    </source>
</evidence>
<accession>A0AAW9SK59</accession>
<dbReference type="GO" id="GO:0003700">
    <property type="term" value="F:DNA-binding transcription factor activity"/>
    <property type="evidence" value="ECO:0007669"/>
    <property type="project" value="InterPro"/>
</dbReference>
<dbReference type="InterPro" id="IPR018060">
    <property type="entry name" value="HTH_AraC"/>
</dbReference>
<dbReference type="Pfam" id="PF20240">
    <property type="entry name" value="DUF6597"/>
    <property type="match status" value="1"/>
</dbReference>
<dbReference type="GO" id="GO:0043565">
    <property type="term" value="F:sequence-specific DNA binding"/>
    <property type="evidence" value="ECO:0007669"/>
    <property type="project" value="InterPro"/>
</dbReference>
<gene>
    <name evidence="5" type="ORF">AAG747_24505</name>
</gene>
<proteinExistence type="predicted"/>
<keyword evidence="1" id="KW-0805">Transcription regulation</keyword>
<keyword evidence="3" id="KW-0804">Transcription</keyword>
<evidence type="ECO:0000256" key="1">
    <source>
        <dbReference type="ARBA" id="ARBA00023015"/>
    </source>
</evidence>
<evidence type="ECO:0000313" key="6">
    <source>
        <dbReference type="Proteomes" id="UP001403385"/>
    </source>
</evidence>
<organism evidence="5 6">
    <name type="scientific">Rapidithrix thailandica</name>
    <dbReference type="NCBI Taxonomy" id="413964"/>
    <lineage>
        <taxon>Bacteria</taxon>
        <taxon>Pseudomonadati</taxon>
        <taxon>Bacteroidota</taxon>
        <taxon>Cytophagia</taxon>
        <taxon>Cytophagales</taxon>
        <taxon>Flammeovirgaceae</taxon>
        <taxon>Rapidithrix</taxon>
    </lineage>
</organism>
<dbReference type="InterPro" id="IPR050204">
    <property type="entry name" value="AraC_XylS_family_regulators"/>
</dbReference>
<dbReference type="Pfam" id="PF12833">
    <property type="entry name" value="HTH_18"/>
    <property type="match status" value="1"/>
</dbReference>
<dbReference type="InterPro" id="IPR046532">
    <property type="entry name" value="DUF6597"/>
</dbReference>
<protein>
    <submittedName>
        <fullName evidence="5">Helix-turn-helix domain-containing protein</fullName>
    </submittedName>
</protein>
<keyword evidence="2" id="KW-0238">DNA-binding</keyword>
<evidence type="ECO:0000259" key="4">
    <source>
        <dbReference type="PROSITE" id="PS01124"/>
    </source>
</evidence>
<feature type="domain" description="HTH araC/xylS-type" evidence="4">
    <location>
        <begin position="170"/>
        <end position="269"/>
    </location>
</feature>
<comment type="caution">
    <text evidence="5">The sequence shown here is derived from an EMBL/GenBank/DDBJ whole genome shotgun (WGS) entry which is preliminary data.</text>
</comment>
<dbReference type="PROSITE" id="PS01124">
    <property type="entry name" value="HTH_ARAC_FAMILY_2"/>
    <property type="match status" value="1"/>
</dbReference>
<dbReference type="PANTHER" id="PTHR46796">
    <property type="entry name" value="HTH-TYPE TRANSCRIPTIONAL ACTIVATOR RHAS-RELATED"/>
    <property type="match status" value="1"/>
</dbReference>
<dbReference type="Gene3D" id="1.10.10.60">
    <property type="entry name" value="Homeodomain-like"/>
    <property type="match status" value="1"/>
</dbReference>
<reference evidence="5 6" key="1">
    <citation type="submission" date="2024-04" db="EMBL/GenBank/DDBJ databases">
        <title>Novel genus in family Flammeovirgaceae.</title>
        <authorList>
            <person name="Nguyen T.H."/>
            <person name="Vuong T.Q."/>
            <person name="Le H."/>
            <person name="Kim S.-G."/>
        </authorList>
    </citation>
    <scope>NUCLEOTIDE SEQUENCE [LARGE SCALE GENOMIC DNA]</scope>
    <source>
        <strain evidence="5 6">JCM 23209</strain>
    </source>
</reference>
<dbReference type="PANTHER" id="PTHR46796:SF13">
    <property type="entry name" value="HTH-TYPE TRANSCRIPTIONAL ACTIVATOR RHAS"/>
    <property type="match status" value="1"/>
</dbReference>